<dbReference type="RefSeq" id="WP_159792214.1">
    <property type="nucleotide sequence ID" value="NZ_WTYM01000029.1"/>
</dbReference>
<dbReference type="SUPFAM" id="SSF55781">
    <property type="entry name" value="GAF domain-like"/>
    <property type="match status" value="1"/>
</dbReference>
<organism evidence="1 2">
    <name type="scientific">Croceibacterium salegens</name>
    <dbReference type="NCBI Taxonomy" id="1737568"/>
    <lineage>
        <taxon>Bacteria</taxon>
        <taxon>Pseudomonadati</taxon>
        <taxon>Pseudomonadota</taxon>
        <taxon>Alphaproteobacteria</taxon>
        <taxon>Sphingomonadales</taxon>
        <taxon>Erythrobacteraceae</taxon>
        <taxon>Croceibacterium</taxon>
    </lineage>
</organism>
<proteinExistence type="predicted"/>
<evidence type="ECO:0008006" key="3">
    <source>
        <dbReference type="Google" id="ProtNLM"/>
    </source>
</evidence>
<reference evidence="1 2" key="1">
    <citation type="submission" date="2019-12" db="EMBL/GenBank/DDBJ databases">
        <title>Genomic-based taxomic classification of the family Erythrobacteraceae.</title>
        <authorList>
            <person name="Xu L."/>
        </authorList>
    </citation>
    <scope>NUCLEOTIDE SEQUENCE [LARGE SCALE GENOMIC DNA]</scope>
    <source>
        <strain evidence="1 2">MCCC 1K01500</strain>
    </source>
</reference>
<protein>
    <recommendedName>
        <fullName evidence="3">GAF domain-containing protein</fullName>
    </recommendedName>
</protein>
<gene>
    <name evidence="1" type="ORF">GRI89_03395</name>
</gene>
<dbReference type="Proteomes" id="UP000433652">
    <property type="component" value="Unassembled WGS sequence"/>
</dbReference>
<name>A0A6I4SU38_9SPHN</name>
<evidence type="ECO:0000313" key="1">
    <source>
        <dbReference type="EMBL" id="MXO58587.1"/>
    </source>
</evidence>
<comment type="caution">
    <text evidence="1">The sequence shown here is derived from an EMBL/GenBank/DDBJ whole genome shotgun (WGS) entry which is preliminary data.</text>
</comment>
<dbReference type="OrthoDB" id="9151567at2"/>
<dbReference type="EMBL" id="WTYM01000029">
    <property type="protein sequence ID" value="MXO58587.1"/>
    <property type="molecule type" value="Genomic_DNA"/>
</dbReference>
<evidence type="ECO:0000313" key="2">
    <source>
        <dbReference type="Proteomes" id="UP000433652"/>
    </source>
</evidence>
<accession>A0A6I4SU38</accession>
<keyword evidence="2" id="KW-1185">Reference proteome</keyword>
<sequence>MLNRFVAAADHFGETEGMTRSFVEELSRFAGGSAAALYISNANGEFGLTDATNAAAAASSPDTDPALAMMRAERGPLSLREVHSDLTGALPLPMLHQGELTGFVLFDIKPEGHADRPDELELLTWATQQVAFAL</sequence>
<dbReference type="AlphaFoldDB" id="A0A6I4SU38"/>